<name>A0A841LBK1_9SPHN</name>
<dbReference type="PROSITE" id="PS51257">
    <property type="entry name" value="PROKAR_LIPOPROTEIN"/>
    <property type="match status" value="1"/>
</dbReference>
<dbReference type="RefSeq" id="WP_184200537.1">
    <property type="nucleotide sequence ID" value="NZ_BMOX01000045.1"/>
</dbReference>
<protein>
    <submittedName>
        <fullName evidence="1">Uncharacterized protein</fullName>
    </submittedName>
</protein>
<accession>A0A841LBK1</accession>
<evidence type="ECO:0000313" key="1">
    <source>
        <dbReference type="EMBL" id="MBB6228353.1"/>
    </source>
</evidence>
<proteinExistence type="predicted"/>
<dbReference type="EMBL" id="JACIIV010000018">
    <property type="protein sequence ID" value="MBB6228353.1"/>
    <property type="molecule type" value="Genomic_DNA"/>
</dbReference>
<evidence type="ECO:0000313" key="2">
    <source>
        <dbReference type="Proteomes" id="UP000538147"/>
    </source>
</evidence>
<comment type="caution">
    <text evidence="1">The sequence shown here is derived from an EMBL/GenBank/DDBJ whole genome shotgun (WGS) entry which is preliminary data.</text>
</comment>
<keyword evidence="2" id="KW-1185">Reference proteome</keyword>
<dbReference type="AlphaFoldDB" id="A0A841LBK1"/>
<sequence>MSGIKVQAIIAWVALACSLGAIVWDAAEKSRDIEYHGNRLDKIEASTVVDNRAIIVMQRDIQFLAERARREDEKR</sequence>
<reference evidence="1 2" key="1">
    <citation type="submission" date="2020-08" db="EMBL/GenBank/DDBJ databases">
        <title>Genomic Encyclopedia of Type Strains, Phase IV (KMG-IV): sequencing the most valuable type-strain genomes for metagenomic binning, comparative biology and taxonomic classification.</title>
        <authorList>
            <person name="Goeker M."/>
        </authorList>
    </citation>
    <scope>NUCLEOTIDE SEQUENCE [LARGE SCALE GENOMIC DNA]</scope>
    <source>
        <strain evidence="1 2">DSM 102189</strain>
    </source>
</reference>
<organism evidence="1 2">
    <name type="scientific">Polymorphobacter multimanifer</name>
    <dbReference type="NCBI Taxonomy" id="1070431"/>
    <lineage>
        <taxon>Bacteria</taxon>
        <taxon>Pseudomonadati</taxon>
        <taxon>Pseudomonadota</taxon>
        <taxon>Alphaproteobacteria</taxon>
        <taxon>Sphingomonadales</taxon>
        <taxon>Sphingosinicellaceae</taxon>
        <taxon>Polymorphobacter</taxon>
    </lineage>
</organism>
<dbReference type="Proteomes" id="UP000538147">
    <property type="component" value="Unassembled WGS sequence"/>
</dbReference>
<gene>
    <name evidence="1" type="ORF">FHS79_002538</name>
</gene>